<dbReference type="PANTHER" id="PTHR11472:SF41">
    <property type="entry name" value="ATP-DEPENDENT DNA HELICASE DDX11-RELATED"/>
    <property type="match status" value="1"/>
</dbReference>
<evidence type="ECO:0000313" key="13">
    <source>
        <dbReference type="Proteomes" id="UP000046393"/>
    </source>
</evidence>
<comment type="similarity">
    <text evidence="2">Belongs to the DEAD box helicase family. DEAH subfamily. DDX11/CHL1 sub-subfamily.</text>
</comment>
<keyword evidence="6" id="KW-0347">Helicase</keyword>
<dbReference type="Proteomes" id="UP000046393">
    <property type="component" value="Unplaced"/>
</dbReference>
<dbReference type="PROSITE" id="PS51193">
    <property type="entry name" value="HELICASE_ATP_BIND_2"/>
    <property type="match status" value="1"/>
</dbReference>
<dbReference type="GO" id="GO:0046872">
    <property type="term" value="F:metal ion binding"/>
    <property type="evidence" value="ECO:0007669"/>
    <property type="project" value="UniProtKB-KW"/>
</dbReference>
<evidence type="ECO:0000256" key="5">
    <source>
        <dbReference type="ARBA" id="ARBA00022801"/>
    </source>
</evidence>
<dbReference type="Gene3D" id="3.40.50.300">
    <property type="entry name" value="P-loop containing nucleotide triphosphate hydrolases"/>
    <property type="match status" value="3"/>
</dbReference>
<dbReference type="InterPro" id="IPR010614">
    <property type="entry name" value="RAD3-like_helicase_DEAD"/>
</dbReference>
<dbReference type="GO" id="GO:0003678">
    <property type="term" value="F:DNA helicase activity"/>
    <property type="evidence" value="ECO:0007669"/>
    <property type="project" value="InterPro"/>
</dbReference>
<keyword evidence="4" id="KW-0547">Nucleotide-binding</keyword>
<evidence type="ECO:0000256" key="3">
    <source>
        <dbReference type="ARBA" id="ARBA00022723"/>
    </source>
</evidence>
<dbReference type="InterPro" id="IPR045028">
    <property type="entry name" value="DinG/Rad3-like"/>
</dbReference>
<evidence type="ECO:0000256" key="1">
    <source>
        <dbReference type="ARBA" id="ARBA00001966"/>
    </source>
</evidence>
<dbReference type="WBParaSite" id="SMUV_0000371001-mRNA-1">
    <property type="protein sequence ID" value="SMUV_0000371001-mRNA-1"/>
    <property type="gene ID" value="SMUV_0000371001"/>
</dbReference>
<dbReference type="InterPro" id="IPR006554">
    <property type="entry name" value="Helicase-like_DEXD_c2"/>
</dbReference>
<dbReference type="InterPro" id="IPR027417">
    <property type="entry name" value="P-loop_NTPase"/>
</dbReference>
<dbReference type="SMART" id="SM00488">
    <property type="entry name" value="DEXDc2"/>
    <property type="match status" value="1"/>
</dbReference>
<dbReference type="GO" id="GO:0006139">
    <property type="term" value="P:nucleobase-containing compound metabolic process"/>
    <property type="evidence" value="ECO:0007669"/>
    <property type="project" value="InterPro"/>
</dbReference>
<keyword evidence="13" id="KW-1185">Reference proteome</keyword>
<dbReference type="SMART" id="SM00491">
    <property type="entry name" value="HELICc2"/>
    <property type="match status" value="1"/>
</dbReference>
<evidence type="ECO:0000256" key="8">
    <source>
        <dbReference type="ARBA" id="ARBA00023004"/>
    </source>
</evidence>
<dbReference type="GO" id="GO:0034085">
    <property type="term" value="P:establishment of sister chromatid cohesion"/>
    <property type="evidence" value="ECO:0007669"/>
    <property type="project" value="TreeGrafter"/>
</dbReference>
<keyword evidence="8" id="KW-0408">Iron</keyword>
<keyword evidence="5" id="KW-0378">Hydrolase</keyword>
<evidence type="ECO:0000256" key="7">
    <source>
        <dbReference type="ARBA" id="ARBA00022840"/>
    </source>
</evidence>
<dbReference type="Pfam" id="PF13307">
    <property type="entry name" value="Helicase_C_2"/>
    <property type="match status" value="1"/>
</dbReference>
<protein>
    <submittedName>
        <fullName evidence="14">Helicase ATP-binding domain-containing protein</fullName>
    </submittedName>
</protein>
<evidence type="ECO:0000256" key="2">
    <source>
        <dbReference type="ARBA" id="ARBA00008435"/>
    </source>
</evidence>
<reference evidence="14" key="1">
    <citation type="submission" date="2016-04" db="UniProtKB">
        <authorList>
            <consortium name="WormBaseParasite"/>
        </authorList>
    </citation>
    <scope>IDENTIFICATION</scope>
</reference>
<evidence type="ECO:0000256" key="11">
    <source>
        <dbReference type="SAM" id="Coils"/>
    </source>
</evidence>
<sequence>MGEEYSFPFPPYDIQLSLMKQIFDCIDGGNVGIFESPTGTGKSLSVICAALTWLEKYEKTEKARLKELCDNLHNEDDVEEVGNFLDDWVAAYRRKFTAKKKASEAEEKLEVLKKIEEKIQSLEKKIANRKRKLITDDGDYVENYNTIPMNVSTLCALGLLNLKMLYYFPIFTKQEFLAEDEYNSDCEDTGKDDEASLSCVKILYATRTHSQLEQFANEVFKTRFRPRIVTIGSRQTLCLNGIVRGLKFSNLMNEKCNELRENKGSVKIHKVGSRVCIFWLLYELLFARKAKITSHCPFYKVQAIEDLGNEILAARTSSIFKVISFGKNMCACPYFASKQAVPLCQLVLLPYQVLLHKDTRKAWGISLKNNVVIIDEAHNLLQTVASTYSAEVSESTISAFQELLQEYITRYKSMMCAKNLLYIRQLHALATSMKYLMKNYVDKGCDEIFSLENFLVRINSSEINLFKLLRYMEITRLCKKLHGFFLRRRSSDSNSHAASNNLTGIEKILQKNDVDKSNSVKEADTESNSFSMQNSSPVYSLKQFIESLTSKCADSRIIFQMKTSDNEACFKYMLLNTAEKLYDIVSNVRALILIGGTMEPADYLFHSLHKVPKEKVLRFSCEHVIDDSQLLALSLGKPMPFINKLYCIFYDYYCVGKAPSGLEITLDFKNRLCTSTMNGLAMILMNLLRFVTNGAIVFFTSYDYMYKFESYLRTKKLFEKINAIKSVTIEQKTGSTDVWNTFSKRALSARGGVLFAVVGGKLSEGINFSDELGRCVFMVGLPYPNKNDIEIIERMKYLDLTLGPGNGAEMYESLCLHAVNQAIGRVIRHRNDYAAIVLIDSRFSQQRIIKGLPCWIKPRLKLCSKFGESISLVSQFFKEKKIGMSNKTDCK</sequence>
<dbReference type="GO" id="GO:0051536">
    <property type="term" value="F:iron-sulfur cluster binding"/>
    <property type="evidence" value="ECO:0007669"/>
    <property type="project" value="UniProtKB-KW"/>
</dbReference>
<evidence type="ECO:0000256" key="9">
    <source>
        <dbReference type="ARBA" id="ARBA00023014"/>
    </source>
</evidence>
<dbReference type="STRING" id="451379.A0A0N5AH69"/>
<evidence type="ECO:0000256" key="10">
    <source>
        <dbReference type="ARBA" id="ARBA00023235"/>
    </source>
</evidence>
<feature type="coiled-coil region" evidence="11">
    <location>
        <begin position="98"/>
        <end position="132"/>
    </location>
</feature>
<proteinExistence type="inferred from homology"/>
<organism evidence="13 14">
    <name type="scientific">Syphacia muris</name>
    <dbReference type="NCBI Taxonomy" id="451379"/>
    <lineage>
        <taxon>Eukaryota</taxon>
        <taxon>Metazoa</taxon>
        <taxon>Ecdysozoa</taxon>
        <taxon>Nematoda</taxon>
        <taxon>Chromadorea</taxon>
        <taxon>Rhabditida</taxon>
        <taxon>Spirurina</taxon>
        <taxon>Oxyuridomorpha</taxon>
        <taxon>Oxyuroidea</taxon>
        <taxon>Oxyuridae</taxon>
        <taxon>Syphacia</taxon>
    </lineage>
</organism>
<name>A0A0N5AH69_9BILA</name>
<keyword evidence="10" id="KW-0413">Isomerase</keyword>
<keyword evidence="3" id="KW-0479">Metal-binding</keyword>
<dbReference type="GO" id="GO:0005634">
    <property type="term" value="C:nucleus"/>
    <property type="evidence" value="ECO:0007669"/>
    <property type="project" value="TreeGrafter"/>
</dbReference>
<keyword evidence="9" id="KW-0411">Iron-sulfur</keyword>
<evidence type="ECO:0000313" key="14">
    <source>
        <dbReference type="WBParaSite" id="SMUV_0000371001-mRNA-1"/>
    </source>
</evidence>
<keyword evidence="11" id="KW-0175">Coiled coil</keyword>
<accession>A0A0N5AH69</accession>
<dbReference type="Pfam" id="PF06733">
    <property type="entry name" value="DEAD_2"/>
    <property type="match status" value="1"/>
</dbReference>
<dbReference type="AlphaFoldDB" id="A0A0N5AH69"/>
<dbReference type="SUPFAM" id="SSF52540">
    <property type="entry name" value="P-loop containing nucleoside triphosphate hydrolases"/>
    <property type="match status" value="1"/>
</dbReference>
<comment type="cofactor">
    <cofactor evidence="1">
        <name>[4Fe-4S] cluster</name>
        <dbReference type="ChEBI" id="CHEBI:49883"/>
    </cofactor>
</comment>
<dbReference type="GO" id="GO:0003677">
    <property type="term" value="F:DNA binding"/>
    <property type="evidence" value="ECO:0007669"/>
    <property type="project" value="InterPro"/>
</dbReference>
<dbReference type="InterPro" id="IPR006555">
    <property type="entry name" value="ATP-dep_Helicase_C"/>
</dbReference>
<evidence type="ECO:0000256" key="4">
    <source>
        <dbReference type="ARBA" id="ARBA00022741"/>
    </source>
</evidence>
<dbReference type="GO" id="GO:0005524">
    <property type="term" value="F:ATP binding"/>
    <property type="evidence" value="ECO:0007669"/>
    <property type="project" value="UniProtKB-KW"/>
</dbReference>
<dbReference type="GO" id="GO:0016818">
    <property type="term" value="F:hydrolase activity, acting on acid anhydrides, in phosphorus-containing anhydrides"/>
    <property type="evidence" value="ECO:0007669"/>
    <property type="project" value="InterPro"/>
</dbReference>
<dbReference type="PANTHER" id="PTHR11472">
    <property type="entry name" value="DNA REPAIR DEAD HELICASE RAD3/XP-D SUBFAMILY MEMBER"/>
    <property type="match status" value="1"/>
</dbReference>
<keyword evidence="7" id="KW-0067">ATP-binding</keyword>
<dbReference type="InterPro" id="IPR014013">
    <property type="entry name" value="Helic_SF1/SF2_ATP-bd_DinG/Rad3"/>
</dbReference>
<feature type="domain" description="Helicase ATP-binding" evidence="12">
    <location>
        <begin position="1"/>
        <end position="427"/>
    </location>
</feature>
<dbReference type="CDD" id="cd18788">
    <property type="entry name" value="SF2_C_XPD"/>
    <property type="match status" value="1"/>
</dbReference>
<evidence type="ECO:0000256" key="6">
    <source>
        <dbReference type="ARBA" id="ARBA00022806"/>
    </source>
</evidence>
<evidence type="ECO:0000259" key="12">
    <source>
        <dbReference type="PROSITE" id="PS51193"/>
    </source>
</evidence>